<name>A0AAD8EJG9_DIPPU</name>
<feature type="chain" id="PRO_5042135435" evidence="9">
    <location>
        <begin position="18"/>
        <end position="656"/>
    </location>
</feature>
<comment type="subcellular location">
    <subcellularLocation>
        <location evidence="1">Cell membrane</location>
        <topology evidence="1">Multi-pass membrane protein</topology>
    </subcellularLocation>
</comment>
<feature type="transmembrane region" description="Helical" evidence="8">
    <location>
        <begin position="440"/>
        <end position="460"/>
    </location>
</feature>
<proteinExistence type="predicted"/>
<dbReference type="Proteomes" id="UP001233999">
    <property type="component" value="Unassembled WGS sequence"/>
</dbReference>
<evidence type="ECO:0000256" key="3">
    <source>
        <dbReference type="ARBA" id="ARBA00022692"/>
    </source>
</evidence>
<feature type="transmembrane region" description="Helical" evidence="8">
    <location>
        <begin position="409"/>
        <end position="428"/>
    </location>
</feature>
<keyword evidence="7" id="KW-0325">Glycoprotein</keyword>
<keyword evidence="9" id="KW-0732">Signal</keyword>
<evidence type="ECO:0000256" key="4">
    <source>
        <dbReference type="ARBA" id="ARBA00022989"/>
    </source>
</evidence>
<keyword evidence="11" id="KW-1185">Reference proteome</keyword>
<organism evidence="10 11">
    <name type="scientific">Diploptera punctata</name>
    <name type="common">Pacific beetle cockroach</name>
    <dbReference type="NCBI Taxonomy" id="6984"/>
    <lineage>
        <taxon>Eukaryota</taxon>
        <taxon>Metazoa</taxon>
        <taxon>Ecdysozoa</taxon>
        <taxon>Arthropoda</taxon>
        <taxon>Hexapoda</taxon>
        <taxon>Insecta</taxon>
        <taxon>Pterygota</taxon>
        <taxon>Neoptera</taxon>
        <taxon>Polyneoptera</taxon>
        <taxon>Dictyoptera</taxon>
        <taxon>Blattodea</taxon>
        <taxon>Blaberoidea</taxon>
        <taxon>Blaberidae</taxon>
        <taxon>Diplopterinae</taxon>
        <taxon>Diploptera</taxon>
    </lineage>
</organism>
<feature type="transmembrane region" description="Helical" evidence="8">
    <location>
        <begin position="629"/>
        <end position="652"/>
    </location>
</feature>
<dbReference type="EMBL" id="JASPKZ010003799">
    <property type="protein sequence ID" value="KAJ9592885.1"/>
    <property type="molecule type" value="Genomic_DNA"/>
</dbReference>
<evidence type="ECO:0000256" key="7">
    <source>
        <dbReference type="ARBA" id="ARBA00023180"/>
    </source>
</evidence>
<keyword evidence="5 8" id="KW-0472">Membrane</keyword>
<evidence type="ECO:0000256" key="6">
    <source>
        <dbReference type="ARBA" id="ARBA00023170"/>
    </source>
</evidence>
<dbReference type="SUPFAM" id="SSF53850">
    <property type="entry name" value="Periplasmic binding protein-like II"/>
    <property type="match status" value="1"/>
</dbReference>
<dbReference type="GO" id="GO:0005886">
    <property type="term" value="C:plasma membrane"/>
    <property type="evidence" value="ECO:0007669"/>
    <property type="project" value="UniProtKB-SubCell"/>
</dbReference>
<keyword evidence="4 8" id="KW-1133">Transmembrane helix</keyword>
<feature type="transmembrane region" description="Helical" evidence="8">
    <location>
        <begin position="368"/>
        <end position="389"/>
    </location>
</feature>
<evidence type="ECO:0000313" key="10">
    <source>
        <dbReference type="EMBL" id="KAJ9592885.1"/>
    </source>
</evidence>
<evidence type="ECO:0000256" key="5">
    <source>
        <dbReference type="ARBA" id="ARBA00023136"/>
    </source>
</evidence>
<feature type="signal peptide" evidence="9">
    <location>
        <begin position="1"/>
        <end position="17"/>
    </location>
</feature>
<evidence type="ECO:0000256" key="2">
    <source>
        <dbReference type="ARBA" id="ARBA00022475"/>
    </source>
</evidence>
<comment type="caution">
    <text evidence="10">The sequence shown here is derived from an EMBL/GenBank/DDBJ whole genome shotgun (WGS) entry which is preliminary data.</text>
</comment>
<reference evidence="10" key="2">
    <citation type="submission" date="2023-05" db="EMBL/GenBank/DDBJ databases">
        <authorList>
            <person name="Fouks B."/>
        </authorList>
    </citation>
    <scope>NUCLEOTIDE SEQUENCE</scope>
    <source>
        <strain evidence="10">Stay&amp;Tobe</strain>
        <tissue evidence="10">Testes</tissue>
    </source>
</reference>
<keyword evidence="3 8" id="KW-0812">Transmembrane</keyword>
<protein>
    <submittedName>
        <fullName evidence="10">Uncharacterized protein</fullName>
    </submittedName>
</protein>
<evidence type="ECO:0000256" key="8">
    <source>
        <dbReference type="SAM" id="Phobius"/>
    </source>
</evidence>
<dbReference type="PANTHER" id="PTHR42643">
    <property type="entry name" value="IONOTROPIC RECEPTOR 20A-RELATED"/>
    <property type="match status" value="1"/>
</dbReference>
<evidence type="ECO:0000256" key="1">
    <source>
        <dbReference type="ARBA" id="ARBA00004651"/>
    </source>
</evidence>
<keyword evidence="6" id="KW-0675">Receptor</keyword>
<reference evidence="10" key="1">
    <citation type="journal article" date="2023" name="IScience">
        <title>Live-bearing cockroach genome reveals convergent evolutionary mechanisms linked to viviparity in insects and beyond.</title>
        <authorList>
            <person name="Fouks B."/>
            <person name="Harrison M.C."/>
            <person name="Mikhailova A.A."/>
            <person name="Marchal E."/>
            <person name="English S."/>
            <person name="Carruthers M."/>
            <person name="Jennings E.C."/>
            <person name="Chiamaka E.L."/>
            <person name="Frigard R.A."/>
            <person name="Pippel M."/>
            <person name="Attardo G.M."/>
            <person name="Benoit J.B."/>
            <person name="Bornberg-Bauer E."/>
            <person name="Tobe S.S."/>
        </authorList>
    </citation>
    <scope>NUCLEOTIDE SEQUENCE</scope>
    <source>
        <strain evidence="10">Stay&amp;Tobe</strain>
    </source>
</reference>
<evidence type="ECO:0000256" key="9">
    <source>
        <dbReference type="SAM" id="SignalP"/>
    </source>
</evidence>
<dbReference type="AlphaFoldDB" id="A0AAD8EJG9"/>
<dbReference type="PANTHER" id="PTHR42643:SF30">
    <property type="entry name" value="IONOTROPIC RECEPTOR 40A-RELATED"/>
    <property type="match status" value="1"/>
</dbReference>
<gene>
    <name evidence="10" type="ORF">L9F63_015463</name>
</gene>
<dbReference type="InterPro" id="IPR052192">
    <property type="entry name" value="Insect_Ionotropic_Sensory_Rcpt"/>
</dbReference>
<accession>A0AAD8EJG9</accession>
<sequence length="656" mass="76205">MLLLICTTCLILQPASTIQTLEEHFVKCINTIVEKYITPGQSVVVSVLQQDNNYTNQQSLDYVTNVVNPIQYADLLIVKLHEPLSWPLQIYSPDNLHLDTSEEITRYGCYVIMAWASKTEDEIIDSIENQISELAAGESWNNRALFIVAVIGEFKKATDYIITEILDLFWGNYKVFNILILVVPLQEGEHVIQIYSWIPFMGESYCYTIEEAVILDKWIMEGDGRFIEDNKLYSDKIPRVMKGCKLRVAILFISPYAEMFPYTNNENVTVQILDGYDTNVFSMVMKIMNMTAEFDLENPNISMIEKAAKIVADIVFNKDAGFGSLPAHYIAIYFVDFTYHISETAYRWYVPCPQQISRLARILKIFSVPLWLAWITSFIFGSLFIWLVAQAYKILKMTQTEHQCYTDKLICGCYTLSISLGVSIWKMPRTNALRSFLITWTWYCFAMSTVFQTFFTSFLVNPGIHEPFKTIEEVMETSIEFGYDKMIDYFVNDTFKKSSTKIAQSHKFCSASEDCFTRYLRGEFATISNDFETKYIQTYLGGYNPICFLDENIVSQKATIYLMKGSPFLERVNEIIIQLWEGGHLIKIEKDYLTRVRTRQIKYNNISYQYEDSIEEDEYFVFSVSHLQIGFYVLLYGYSLSFILCCFENIVYELMN</sequence>
<dbReference type="Gene3D" id="1.10.287.70">
    <property type="match status" value="1"/>
</dbReference>
<evidence type="ECO:0000313" key="11">
    <source>
        <dbReference type="Proteomes" id="UP001233999"/>
    </source>
</evidence>
<keyword evidence="2" id="KW-1003">Cell membrane</keyword>